<feature type="transmembrane region" description="Helical" evidence="1">
    <location>
        <begin position="6"/>
        <end position="30"/>
    </location>
</feature>
<evidence type="ECO:0000313" key="3">
    <source>
        <dbReference type="Proteomes" id="UP000295673"/>
    </source>
</evidence>
<dbReference type="Proteomes" id="UP000295673">
    <property type="component" value="Unassembled WGS sequence"/>
</dbReference>
<keyword evidence="1" id="KW-0812">Transmembrane</keyword>
<gene>
    <name evidence="2" type="ORF">BXY66_2315</name>
</gene>
<name>A0A4R1NP36_9RHOB</name>
<comment type="caution">
    <text evidence="2">The sequence shown here is derived from an EMBL/GenBank/DDBJ whole genome shotgun (WGS) entry which is preliminary data.</text>
</comment>
<dbReference type="AlphaFoldDB" id="A0A4R1NP36"/>
<dbReference type="EMBL" id="SMGR01000001">
    <property type="protein sequence ID" value="TCL10246.1"/>
    <property type="molecule type" value="Genomic_DNA"/>
</dbReference>
<keyword evidence="1" id="KW-1133">Transmembrane helix</keyword>
<evidence type="ECO:0000256" key="1">
    <source>
        <dbReference type="SAM" id="Phobius"/>
    </source>
</evidence>
<reference evidence="2 3" key="1">
    <citation type="submission" date="2019-03" db="EMBL/GenBank/DDBJ databases">
        <title>Genomic Encyclopedia of Archaeal and Bacterial Type Strains, Phase II (KMG-II): from individual species to whole genera.</title>
        <authorList>
            <person name="Goeker M."/>
        </authorList>
    </citation>
    <scope>NUCLEOTIDE SEQUENCE [LARGE SCALE GENOMIC DNA]</scope>
    <source>
        <strain evidence="2 3">DSM 26433</strain>
    </source>
</reference>
<evidence type="ECO:0000313" key="2">
    <source>
        <dbReference type="EMBL" id="TCL10246.1"/>
    </source>
</evidence>
<protein>
    <submittedName>
        <fullName evidence="2">Uncharacterized protein</fullName>
    </submittedName>
</protein>
<keyword evidence="1" id="KW-0472">Membrane</keyword>
<keyword evidence="3" id="KW-1185">Reference proteome</keyword>
<accession>A0A4R1NP36</accession>
<proteinExistence type="predicted"/>
<organism evidence="2 3">
    <name type="scientific">Shimia isoporae</name>
    <dbReference type="NCBI Taxonomy" id="647720"/>
    <lineage>
        <taxon>Bacteria</taxon>
        <taxon>Pseudomonadati</taxon>
        <taxon>Pseudomonadota</taxon>
        <taxon>Alphaproteobacteria</taxon>
        <taxon>Rhodobacterales</taxon>
        <taxon>Roseobacteraceae</taxon>
    </lineage>
</organism>
<sequence>MKNSQVFYKCLAAGLVWIAAPAPLWIMLAFSAFQ</sequence>